<feature type="compositionally biased region" description="Basic and acidic residues" evidence="1">
    <location>
        <begin position="41"/>
        <end position="52"/>
    </location>
</feature>
<name>A0ABW1KSP9_9PROT</name>
<comment type="caution">
    <text evidence="3">The sequence shown here is derived from an EMBL/GenBank/DDBJ whole genome shotgun (WGS) entry which is preliminary data.</text>
</comment>
<evidence type="ECO:0000256" key="1">
    <source>
        <dbReference type="SAM" id="MobiDB-lite"/>
    </source>
</evidence>
<sequence length="82" mass="8913">MTQATTAYEPGSKPMEKSPEEAENTDATLRVANEDTAAPASEKRTTEEVRQGHTGDHVRYILIASIAGIAFVFAILLALYVF</sequence>
<keyword evidence="2" id="KW-0472">Membrane</keyword>
<keyword evidence="2" id="KW-1133">Transmembrane helix</keyword>
<keyword evidence="2" id="KW-0812">Transmembrane</keyword>
<organism evidence="3 4">
    <name type="scientific">Hyphococcus aureus</name>
    <dbReference type="NCBI Taxonomy" id="2666033"/>
    <lineage>
        <taxon>Bacteria</taxon>
        <taxon>Pseudomonadati</taxon>
        <taxon>Pseudomonadota</taxon>
        <taxon>Alphaproteobacteria</taxon>
        <taxon>Parvularculales</taxon>
        <taxon>Parvularculaceae</taxon>
        <taxon>Hyphococcus</taxon>
    </lineage>
</organism>
<dbReference type="RefSeq" id="WP_379879778.1">
    <property type="nucleotide sequence ID" value="NZ_JBHPON010000001.1"/>
</dbReference>
<accession>A0ABW1KSP9</accession>
<feature type="transmembrane region" description="Helical" evidence="2">
    <location>
        <begin position="60"/>
        <end position="81"/>
    </location>
</feature>
<proteinExistence type="predicted"/>
<feature type="region of interest" description="Disordered" evidence="1">
    <location>
        <begin position="1"/>
        <end position="52"/>
    </location>
</feature>
<evidence type="ECO:0000313" key="3">
    <source>
        <dbReference type="EMBL" id="MFC6034884.1"/>
    </source>
</evidence>
<dbReference type="Proteomes" id="UP001596116">
    <property type="component" value="Unassembled WGS sequence"/>
</dbReference>
<gene>
    <name evidence="3" type="ORF">ACFMB1_04975</name>
</gene>
<keyword evidence="4" id="KW-1185">Reference proteome</keyword>
<dbReference type="EMBL" id="JBHPON010000001">
    <property type="protein sequence ID" value="MFC6034884.1"/>
    <property type="molecule type" value="Genomic_DNA"/>
</dbReference>
<evidence type="ECO:0000256" key="2">
    <source>
        <dbReference type="SAM" id="Phobius"/>
    </source>
</evidence>
<protein>
    <submittedName>
        <fullName evidence="3">Uncharacterized protein</fullName>
    </submittedName>
</protein>
<reference evidence="3 4" key="1">
    <citation type="submission" date="2024-09" db="EMBL/GenBank/DDBJ databases">
        <authorList>
            <person name="Zhang Z.-H."/>
        </authorList>
    </citation>
    <scope>NUCLEOTIDE SEQUENCE [LARGE SCALE GENOMIC DNA]</scope>
    <source>
        <strain evidence="3 4">HHTR114</strain>
    </source>
</reference>
<evidence type="ECO:0000313" key="4">
    <source>
        <dbReference type="Proteomes" id="UP001596116"/>
    </source>
</evidence>